<dbReference type="CDD" id="cd21631">
    <property type="entry name" value="RHH_CopG_NikR-like"/>
    <property type="match status" value="1"/>
</dbReference>
<sequence>MRITIDFDDEFSETIKRESIKNGISLSEFIKRCVQRCINDGIVFKEVENYVDDETIQKILEESLDKLPSKKKFLLQELFGLDWRDLTNGQRQRLGKYFYRAVINGQYPNVKFIGKKSAYGGKAMYEKI</sequence>
<dbReference type="Proteomes" id="UP000008457">
    <property type="component" value="Chromosome"/>
</dbReference>
<reference evidence="2" key="1">
    <citation type="submission" date="2010-11" db="EMBL/GenBank/DDBJ databases">
        <title>The complete genome of Mahella australiensis DSM 15567.</title>
        <authorList>
            <consortium name="US DOE Joint Genome Institute (JGI-PGF)"/>
            <person name="Lucas S."/>
            <person name="Copeland A."/>
            <person name="Lapidus A."/>
            <person name="Bruce D."/>
            <person name="Goodwin L."/>
            <person name="Pitluck S."/>
            <person name="Kyrpides N."/>
            <person name="Mavromatis K."/>
            <person name="Pagani I."/>
            <person name="Ivanova N."/>
            <person name="Teshima H."/>
            <person name="Brettin T."/>
            <person name="Detter J.C."/>
            <person name="Han C."/>
            <person name="Tapia R."/>
            <person name="Land M."/>
            <person name="Hauser L."/>
            <person name="Markowitz V."/>
            <person name="Cheng J.-F."/>
            <person name="Hugenholtz P."/>
            <person name="Woyke T."/>
            <person name="Wu D."/>
            <person name="Spring S."/>
            <person name="Pukall R."/>
            <person name="Steenblock K."/>
            <person name="Schneider S."/>
            <person name="Klenk H.-P."/>
            <person name="Eisen J.A."/>
        </authorList>
    </citation>
    <scope>NUCLEOTIDE SEQUENCE [LARGE SCALE GENOMIC DNA]</scope>
    <source>
        <strain evidence="2">DSM 15567 / CIP 107919 / 50-1 BON</strain>
    </source>
</reference>
<dbReference type="RefSeq" id="WP_013782052.1">
    <property type="nucleotide sequence ID" value="NC_015520.1"/>
</dbReference>
<accession>F3ZXE5</accession>
<name>F3ZXE5_MAHA5</name>
<protein>
    <submittedName>
        <fullName evidence="1">Uncharacterized protein</fullName>
    </submittedName>
</protein>
<reference evidence="1 2" key="2">
    <citation type="journal article" date="2011" name="Stand. Genomic Sci.">
        <title>Complete genome sequence of Mahella australiensis type strain (50-1 BON).</title>
        <authorList>
            <person name="Sikorski J."/>
            <person name="Teshima H."/>
            <person name="Nolan M."/>
            <person name="Lucas S."/>
            <person name="Hammon N."/>
            <person name="Deshpande S."/>
            <person name="Cheng J.F."/>
            <person name="Pitluck S."/>
            <person name="Liolios K."/>
            <person name="Pagani I."/>
            <person name="Ivanova N."/>
            <person name="Huntemann M."/>
            <person name="Mavromatis K."/>
            <person name="Ovchinikova G."/>
            <person name="Pati A."/>
            <person name="Tapia R."/>
            <person name="Han C."/>
            <person name="Goodwin L."/>
            <person name="Chen A."/>
            <person name="Palaniappan K."/>
            <person name="Land M."/>
            <person name="Hauser L."/>
            <person name="Ngatchou-Djao O.D."/>
            <person name="Rohde M."/>
            <person name="Pukall R."/>
            <person name="Spring S."/>
            <person name="Abt B."/>
            <person name="Goker M."/>
            <person name="Detter J.C."/>
            <person name="Woyke T."/>
            <person name="Bristow J."/>
            <person name="Markowitz V."/>
            <person name="Hugenholtz P."/>
            <person name="Eisen J.A."/>
            <person name="Kyrpides N.C."/>
            <person name="Klenk H.P."/>
            <person name="Lapidus A."/>
        </authorList>
    </citation>
    <scope>NUCLEOTIDE SEQUENCE [LARGE SCALE GENOMIC DNA]</scope>
    <source>
        <strain evidence="2">DSM 15567 / CIP 107919 / 50-1 BON</strain>
    </source>
</reference>
<keyword evidence="2" id="KW-1185">Reference proteome</keyword>
<proteinExistence type="predicted"/>
<gene>
    <name evidence="1" type="ordered locus">Mahau_2468</name>
</gene>
<organism evidence="1 2">
    <name type="scientific">Mahella australiensis (strain DSM 15567 / CIP 107919 / 50-1 BON)</name>
    <dbReference type="NCBI Taxonomy" id="697281"/>
    <lineage>
        <taxon>Bacteria</taxon>
        <taxon>Bacillati</taxon>
        <taxon>Bacillota</taxon>
        <taxon>Clostridia</taxon>
        <taxon>Thermoanaerobacterales</taxon>
        <taxon>Thermoanaerobacterales Family IV. Incertae Sedis</taxon>
        <taxon>Mahella</taxon>
    </lineage>
</organism>
<dbReference type="Pfam" id="PF07205">
    <property type="entry name" value="DUF1413"/>
    <property type="match status" value="1"/>
</dbReference>
<dbReference type="HOGENOM" id="CLU_1956939_0_0_9"/>
<evidence type="ECO:0000313" key="1">
    <source>
        <dbReference type="EMBL" id="AEE97626.1"/>
    </source>
</evidence>
<dbReference type="InterPro" id="IPR010813">
    <property type="entry name" value="DUF1413"/>
</dbReference>
<dbReference type="EMBL" id="CP002360">
    <property type="protein sequence ID" value="AEE97626.1"/>
    <property type="molecule type" value="Genomic_DNA"/>
</dbReference>
<dbReference type="AlphaFoldDB" id="F3ZXE5"/>
<evidence type="ECO:0000313" key="2">
    <source>
        <dbReference type="Proteomes" id="UP000008457"/>
    </source>
</evidence>
<dbReference type="KEGG" id="mas:Mahau_2468"/>
<dbReference type="STRING" id="697281.Mahau_2468"/>